<dbReference type="OrthoDB" id="9802896at2"/>
<dbReference type="PANTHER" id="PTHR35841:SF1">
    <property type="entry name" value="PHOSPHONATES-BINDING PERIPLASMIC PROTEIN"/>
    <property type="match status" value="1"/>
</dbReference>
<feature type="signal peptide" evidence="3">
    <location>
        <begin position="1"/>
        <end position="17"/>
    </location>
</feature>
<dbReference type="KEGG" id="phr:C6569_13080"/>
<dbReference type="GO" id="GO:0043190">
    <property type="term" value="C:ATP-binding cassette (ABC) transporter complex"/>
    <property type="evidence" value="ECO:0007669"/>
    <property type="project" value="InterPro"/>
</dbReference>
<dbReference type="Gene3D" id="3.40.190.10">
    <property type="entry name" value="Periplasmic binding protein-like II"/>
    <property type="match status" value="2"/>
</dbReference>
<dbReference type="EMBL" id="CP027668">
    <property type="protein sequence ID" value="AVO45927.1"/>
    <property type="molecule type" value="Genomic_DNA"/>
</dbReference>
<dbReference type="GO" id="GO:0055085">
    <property type="term" value="P:transmembrane transport"/>
    <property type="evidence" value="ECO:0007669"/>
    <property type="project" value="InterPro"/>
</dbReference>
<dbReference type="NCBIfam" id="TIGR03431">
    <property type="entry name" value="PhnD"/>
    <property type="match status" value="1"/>
</dbReference>
<dbReference type="Pfam" id="PF12974">
    <property type="entry name" value="Phosphonate-bd"/>
    <property type="match status" value="1"/>
</dbReference>
<evidence type="ECO:0000256" key="3">
    <source>
        <dbReference type="SAM" id="SignalP"/>
    </source>
</evidence>
<gene>
    <name evidence="4" type="primary">phnD</name>
    <name evidence="4" type="ORF">C6569_13080</name>
</gene>
<feature type="chain" id="PRO_5015720129" evidence="3">
    <location>
        <begin position="18"/>
        <end position="304"/>
    </location>
</feature>
<proteinExistence type="inferred from homology"/>
<dbReference type="Proteomes" id="UP000237889">
    <property type="component" value="Chromosome"/>
</dbReference>
<dbReference type="InterPro" id="IPR005770">
    <property type="entry name" value="PhnD"/>
</dbReference>
<comment type="similarity">
    <text evidence="1">Belongs to the phosphate/phosphite/phosphonate binding protein family.</text>
</comment>
<dbReference type="RefSeq" id="WP_106749268.1">
    <property type="nucleotide sequence ID" value="NZ_CP027668.1"/>
</dbReference>
<evidence type="ECO:0000256" key="2">
    <source>
        <dbReference type="ARBA" id="ARBA00022729"/>
    </source>
</evidence>
<evidence type="ECO:0000313" key="5">
    <source>
        <dbReference type="Proteomes" id="UP000237889"/>
    </source>
</evidence>
<dbReference type="InterPro" id="IPR017797">
    <property type="entry name" value="Phosphnate-bd"/>
</dbReference>
<sequence>MLSRRLALALAASLTLAAPALGQAEDWRRTHPELVFSIIPSENSSGVLDRYSPFMAYLSKALGVKVTLRVASDYAAVIESLRAGQVHFAHMGPAAYARAAIVTQNGVEPLVTMANSQGAIGYYSVLYVRAADPAQSLADLRGRNLCLVDPNSASGNNVPRFAMNKLGIDPEAHFGKIVYSGSHENAVIGLGQGTCDAAFNWWNTERESNLLRMVAKSMARAEDYRIIFRSDLIPGSPITMMRSAPEALREAVRRAFVEAAATDREAFLRISDGTATSYVPVRTEDYQVMIDLSRFIDQMRRRRS</sequence>
<name>A0A2S0ND13_9HYPH</name>
<protein>
    <submittedName>
        <fullName evidence="4">Phosphonate ABC transporter substrate-binding protein</fullName>
    </submittedName>
</protein>
<dbReference type="PANTHER" id="PTHR35841">
    <property type="entry name" value="PHOSPHONATES-BINDING PERIPLASMIC PROTEIN"/>
    <property type="match status" value="1"/>
</dbReference>
<dbReference type="AlphaFoldDB" id="A0A2S0ND13"/>
<organism evidence="4 5">
    <name type="scientific">Phreatobacter cathodiphilus</name>
    <dbReference type="NCBI Taxonomy" id="1868589"/>
    <lineage>
        <taxon>Bacteria</taxon>
        <taxon>Pseudomonadati</taxon>
        <taxon>Pseudomonadota</taxon>
        <taxon>Alphaproteobacteria</taxon>
        <taxon>Hyphomicrobiales</taxon>
        <taxon>Phreatobacteraceae</taxon>
        <taxon>Phreatobacter</taxon>
    </lineage>
</organism>
<evidence type="ECO:0000313" key="4">
    <source>
        <dbReference type="EMBL" id="AVO45927.1"/>
    </source>
</evidence>
<accession>A0A2S0ND13</accession>
<dbReference type="SUPFAM" id="SSF53850">
    <property type="entry name" value="Periplasmic binding protein-like II"/>
    <property type="match status" value="1"/>
</dbReference>
<keyword evidence="5" id="KW-1185">Reference proteome</keyword>
<keyword evidence="2 3" id="KW-0732">Signal</keyword>
<evidence type="ECO:0000256" key="1">
    <source>
        <dbReference type="ARBA" id="ARBA00007162"/>
    </source>
</evidence>
<reference evidence="4 5" key="1">
    <citation type="submission" date="2018-03" db="EMBL/GenBank/DDBJ databases">
        <title>Genome sequencing of Phreatobacter sp.</title>
        <authorList>
            <person name="Kim S.-J."/>
            <person name="Heo J."/>
            <person name="Kwon S.-W."/>
        </authorList>
    </citation>
    <scope>NUCLEOTIDE SEQUENCE [LARGE SCALE GENOMIC DNA]</scope>
    <source>
        <strain evidence="4 5">S-12</strain>
    </source>
</reference>
<dbReference type="NCBIfam" id="TIGR01098">
    <property type="entry name" value="3A0109s03R"/>
    <property type="match status" value="1"/>
</dbReference>
<dbReference type="CDD" id="cd01071">
    <property type="entry name" value="PBP2_PhnD_like"/>
    <property type="match status" value="1"/>
</dbReference>
<dbReference type="GO" id="GO:0015716">
    <property type="term" value="P:organic phosphonate transport"/>
    <property type="evidence" value="ECO:0007669"/>
    <property type="project" value="InterPro"/>
</dbReference>